<organism evidence="1 2">
    <name type="scientific">Parasporobacterium paucivorans DSM 15970</name>
    <dbReference type="NCBI Taxonomy" id="1122934"/>
    <lineage>
        <taxon>Bacteria</taxon>
        <taxon>Bacillati</taxon>
        <taxon>Bacillota</taxon>
        <taxon>Clostridia</taxon>
        <taxon>Lachnospirales</taxon>
        <taxon>Lachnospiraceae</taxon>
        <taxon>Parasporobacterium</taxon>
    </lineage>
</organism>
<keyword evidence="2" id="KW-1185">Reference proteome</keyword>
<dbReference type="InterPro" id="IPR027396">
    <property type="entry name" value="DsrEFH-like"/>
</dbReference>
<dbReference type="AlphaFoldDB" id="A0A1M6L9C6"/>
<dbReference type="Pfam" id="PF02635">
    <property type="entry name" value="DsrE"/>
    <property type="match status" value="1"/>
</dbReference>
<evidence type="ECO:0000313" key="1">
    <source>
        <dbReference type="EMBL" id="SHJ67709.1"/>
    </source>
</evidence>
<dbReference type="OrthoDB" id="9805634at2"/>
<dbReference type="Proteomes" id="UP000184342">
    <property type="component" value="Unassembled WGS sequence"/>
</dbReference>
<dbReference type="RefSeq" id="WP_073994592.1">
    <property type="nucleotide sequence ID" value="NZ_FQYT01000033.1"/>
</dbReference>
<evidence type="ECO:0000313" key="2">
    <source>
        <dbReference type="Proteomes" id="UP000184342"/>
    </source>
</evidence>
<dbReference type="EMBL" id="FQYT01000033">
    <property type="protein sequence ID" value="SHJ67709.1"/>
    <property type="molecule type" value="Genomic_DNA"/>
</dbReference>
<dbReference type="Gene3D" id="3.40.1260.10">
    <property type="entry name" value="DsrEFH-like"/>
    <property type="match status" value="1"/>
</dbReference>
<protein>
    <submittedName>
        <fullName evidence="1">Uncharacterized protein</fullName>
    </submittedName>
</protein>
<dbReference type="InterPro" id="IPR003787">
    <property type="entry name" value="Sulphur_relay_DsrE/F-like"/>
</dbReference>
<reference evidence="1 2" key="1">
    <citation type="submission" date="2016-11" db="EMBL/GenBank/DDBJ databases">
        <authorList>
            <person name="Jaros S."/>
            <person name="Januszkiewicz K."/>
            <person name="Wedrychowicz H."/>
        </authorList>
    </citation>
    <scope>NUCLEOTIDE SEQUENCE [LARGE SCALE GENOMIC DNA]</scope>
    <source>
        <strain evidence="1 2">DSM 15970</strain>
    </source>
</reference>
<proteinExistence type="predicted"/>
<dbReference type="SUPFAM" id="SSF75169">
    <property type="entry name" value="DsrEFH-like"/>
    <property type="match status" value="1"/>
</dbReference>
<sequence length="114" mass="12868">MDNSRKLFILWTNADLHTSQYMVMMYATNSMLHNWWDEVTVIIWGSTAKLAAENISIQNSMEMAVHAGVRFSACISCAKQLGVQAKLEDLGIEVIPWGLPLTEILQNNEKLITI</sequence>
<gene>
    <name evidence="1" type="ORF">SAMN02745691_02355</name>
</gene>
<accession>A0A1M6L9C6</accession>
<name>A0A1M6L9C6_9FIRM</name>
<dbReference type="STRING" id="1122934.SAMN02745691_02355"/>